<reference evidence="1 2" key="2">
    <citation type="submission" date="2019-02" db="EMBL/GenBank/DDBJ databases">
        <title>'Lichenibacterium ramalinii' gen. nov. sp. nov., 'Lichenibacterium minor' gen. nov. sp. nov.</title>
        <authorList>
            <person name="Pankratov T."/>
        </authorList>
    </citation>
    <scope>NUCLEOTIDE SEQUENCE [LARGE SCALE GENOMIC DNA]</scope>
    <source>
        <strain evidence="1 2">RmlP001</strain>
    </source>
</reference>
<name>A0A4V1RJ68_9HYPH</name>
<reference evidence="1 2" key="1">
    <citation type="submission" date="2018-09" db="EMBL/GenBank/DDBJ databases">
        <authorList>
            <person name="Grouzdev D.S."/>
            <person name="Krutkina M.S."/>
        </authorList>
    </citation>
    <scope>NUCLEOTIDE SEQUENCE [LARGE SCALE GENOMIC DNA]</scope>
    <source>
        <strain evidence="1 2">RmlP001</strain>
    </source>
</reference>
<evidence type="ECO:0000313" key="1">
    <source>
        <dbReference type="EMBL" id="RYB07268.1"/>
    </source>
</evidence>
<dbReference type="AlphaFoldDB" id="A0A4V1RJ68"/>
<gene>
    <name evidence="1" type="ORF">D3272_04210</name>
</gene>
<sequence>MTATVTDQDRIHAVARALLDFDGHEPTGIRLGAAIVEATRMCVAWAVLRQLEPPPAPRKRRPVRQSTEH</sequence>
<proteinExistence type="predicted"/>
<comment type="caution">
    <text evidence="1">The sequence shown here is derived from an EMBL/GenBank/DDBJ whole genome shotgun (WGS) entry which is preliminary data.</text>
</comment>
<dbReference type="RefSeq" id="WP_129217869.1">
    <property type="nucleotide sequence ID" value="NZ_QYBC01000002.1"/>
</dbReference>
<accession>A0A4V1RJ68</accession>
<organism evidence="1 2">
    <name type="scientific">Lichenibacterium ramalinae</name>
    <dbReference type="NCBI Taxonomy" id="2316527"/>
    <lineage>
        <taxon>Bacteria</taxon>
        <taxon>Pseudomonadati</taxon>
        <taxon>Pseudomonadota</taxon>
        <taxon>Alphaproteobacteria</taxon>
        <taxon>Hyphomicrobiales</taxon>
        <taxon>Lichenihabitantaceae</taxon>
        <taxon>Lichenibacterium</taxon>
    </lineage>
</organism>
<dbReference type="Proteomes" id="UP000289411">
    <property type="component" value="Unassembled WGS sequence"/>
</dbReference>
<keyword evidence="2" id="KW-1185">Reference proteome</keyword>
<evidence type="ECO:0000313" key="2">
    <source>
        <dbReference type="Proteomes" id="UP000289411"/>
    </source>
</evidence>
<dbReference type="EMBL" id="QYBC01000002">
    <property type="protein sequence ID" value="RYB07268.1"/>
    <property type="molecule type" value="Genomic_DNA"/>
</dbReference>
<protein>
    <submittedName>
        <fullName evidence="1">Uncharacterized protein</fullName>
    </submittedName>
</protein>